<evidence type="ECO:0000313" key="3">
    <source>
        <dbReference type="EMBL" id="MCT2593140.1"/>
    </source>
</evidence>
<feature type="signal peptide" evidence="2">
    <location>
        <begin position="1"/>
        <end position="23"/>
    </location>
</feature>
<reference evidence="3 4" key="1">
    <citation type="submission" date="2021-10" db="EMBL/GenBank/DDBJ databases">
        <title>Streptomyces gossypii sp. nov., isolated from soil collected from cotton field.</title>
        <authorList>
            <person name="Ge X."/>
            <person name="Chen X."/>
            <person name="Liu W."/>
        </authorList>
    </citation>
    <scope>NUCLEOTIDE SEQUENCE [LARGE SCALE GENOMIC DNA]</scope>
    <source>
        <strain evidence="3 4">N2-109</strain>
    </source>
</reference>
<feature type="chain" id="PRO_5046467756" description="Lipoprotein" evidence="2">
    <location>
        <begin position="24"/>
        <end position="175"/>
    </location>
</feature>
<dbReference type="EMBL" id="JAJAGO010000012">
    <property type="protein sequence ID" value="MCT2593140.1"/>
    <property type="molecule type" value="Genomic_DNA"/>
</dbReference>
<name>A0ABT2K0S6_9ACTN</name>
<evidence type="ECO:0000313" key="4">
    <source>
        <dbReference type="Proteomes" id="UP001156389"/>
    </source>
</evidence>
<dbReference type="Proteomes" id="UP001156389">
    <property type="component" value="Unassembled WGS sequence"/>
</dbReference>
<feature type="compositionally biased region" description="Basic and acidic residues" evidence="1">
    <location>
        <begin position="47"/>
        <end position="62"/>
    </location>
</feature>
<keyword evidence="2" id="KW-0732">Signal</keyword>
<keyword evidence="4" id="KW-1185">Reference proteome</keyword>
<gene>
    <name evidence="3" type="ORF">LHJ74_25085</name>
</gene>
<accession>A0ABT2K0S6</accession>
<comment type="caution">
    <text evidence="3">The sequence shown here is derived from an EMBL/GenBank/DDBJ whole genome shotgun (WGS) entry which is preliminary data.</text>
</comment>
<sequence>MLRTHCRKTVLTTVALVASTALLTACQDSGSDSDSKKTKGSSSSSKDANDSKGSDELGELKETSGGSEDQGSGDDAKTQTGDNSDGGKGVSGTWFGTVSYLAPGKYTVSDMKGVKQAFFTSTTTKIQGSGDICGDAGGQAAQKCTEAELEAAAKKGVSAKVRIKNGTAVSVIDDH</sequence>
<proteinExistence type="predicted"/>
<protein>
    <recommendedName>
        <fullName evidence="5">Lipoprotein</fullName>
    </recommendedName>
</protein>
<evidence type="ECO:0000256" key="2">
    <source>
        <dbReference type="SAM" id="SignalP"/>
    </source>
</evidence>
<dbReference type="PROSITE" id="PS51257">
    <property type="entry name" value="PROKAR_LIPOPROTEIN"/>
    <property type="match status" value="1"/>
</dbReference>
<dbReference type="RefSeq" id="WP_260220488.1">
    <property type="nucleotide sequence ID" value="NZ_JAJAGO010000012.1"/>
</dbReference>
<feature type="region of interest" description="Disordered" evidence="1">
    <location>
        <begin position="26"/>
        <end position="93"/>
    </location>
</feature>
<evidence type="ECO:0008006" key="5">
    <source>
        <dbReference type="Google" id="ProtNLM"/>
    </source>
</evidence>
<evidence type="ECO:0000256" key="1">
    <source>
        <dbReference type="SAM" id="MobiDB-lite"/>
    </source>
</evidence>
<organism evidence="3 4">
    <name type="scientific">Streptomyces gossypii</name>
    <dbReference type="NCBI Taxonomy" id="2883101"/>
    <lineage>
        <taxon>Bacteria</taxon>
        <taxon>Bacillati</taxon>
        <taxon>Actinomycetota</taxon>
        <taxon>Actinomycetes</taxon>
        <taxon>Kitasatosporales</taxon>
        <taxon>Streptomycetaceae</taxon>
        <taxon>Streptomyces</taxon>
    </lineage>
</organism>